<feature type="compositionally biased region" description="Basic residues" evidence="1">
    <location>
        <begin position="472"/>
        <end position="499"/>
    </location>
</feature>
<feature type="signal peptide" evidence="2">
    <location>
        <begin position="1"/>
        <end position="21"/>
    </location>
</feature>
<dbReference type="HOGENOM" id="CLU_342245_0_0_1"/>
<name>M3JFU1_CANMX</name>
<organism evidence="3 4">
    <name type="scientific">Candida maltosa (strain Xu316)</name>
    <name type="common">Yeast</name>
    <dbReference type="NCBI Taxonomy" id="1245528"/>
    <lineage>
        <taxon>Eukaryota</taxon>
        <taxon>Fungi</taxon>
        <taxon>Dikarya</taxon>
        <taxon>Ascomycota</taxon>
        <taxon>Saccharomycotina</taxon>
        <taxon>Pichiomycetes</taxon>
        <taxon>Debaryomycetaceae</taxon>
        <taxon>Candida/Lodderomyces clade</taxon>
        <taxon>Candida</taxon>
    </lineage>
</organism>
<evidence type="ECO:0000313" key="3">
    <source>
        <dbReference type="EMBL" id="EMG51098.1"/>
    </source>
</evidence>
<dbReference type="AlphaFoldDB" id="M3JFU1"/>
<dbReference type="OrthoDB" id="4021051at2759"/>
<feature type="chain" id="PRO_5004034921" evidence="2">
    <location>
        <begin position="22"/>
        <end position="828"/>
    </location>
</feature>
<protein>
    <submittedName>
        <fullName evidence="3">Uncharacterized protein</fullName>
    </submittedName>
</protein>
<evidence type="ECO:0000256" key="2">
    <source>
        <dbReference type="SAM" id="SignalP"/>
    </source>
</evidence>
<feature type="region of interest" description="Disordered" evidence="1">
    <location>
        <begin position="129"/>
        <end position="164"/>
    </location>
</feature>
<keyword evidence="4" id="KW-1185">Reference proteome</keyword>
<feature type="region of interest" description="Disordered" evidence="1">
    <location>
        <begin position="465"/>
        <end position="499"/>
    </location>
</feature>
<dbReference type="EMBL" id="AOGT01000011">
    <property type="protein sequence ID" value="EMG51098.1"/>
    <property type="molecule type" value="Genomic_DNA"/>
</dbReference>
<comment type="caution">
    <text evidence="3">The sequence shown here is derived from an EMBL/GenBank/DDBJ whole genome shotgun (WGS) entry which is preliminary data.</text>
</comment>
<feature type="compositionally biased region" description="Basic residues" evidence="1">
    <location>
        <begin position="151"/>
        <end position="161"/>
    </location>
</feature>
<reference evidence="3 4" key="1">
    <citation type="submission" date="2013-02" db="EMBL/GenBank/DDBJ databases">
        <title>Genome sequence of Candida maltosa Xu316, a potential industrial strain for xylitol and ethanol production.</title>
        <authorList>
            <person name="Yu J."/>
            <person name="Wang Q."/>
            <person name="Geng X."/>
            <person name="Bao W."/>
            <person name="He P."/>
            <person name="Cai J."/>
        </authorList>
    </citation>
    <scope>NUCLEOTIDE SEQUENCE [LARGE SCALE GENOMIC DNA]</scope>
    <source>
        <strain evidence="4">Xu316</strain>
    </source>
</reference>
<gene>
    <name evidence="3" type="ORF">G210_1264</name>
</gene>
<sequence>MIPYVLVIVSYFILVFTQSNSSKVSSIQDLSFFQQIQEFVKWEEQNLFQQSPVIHSDTDPESNQSILPTTFHSNITNKTFILPMVKQFFNDSHSLVNVSFFAQSRPKSPHWTVTSGIFADKEVDHGRPDEDCFVPIRELPRARPPPPPPPRPKHRRPHKQKYAPPPYWRKPGYWYDSSSSDEFESCSSSEYESWSDCSDEESGGKLWFLGLSTPTEDRSVSIIPSYKLVTRASESFLNTYLDYTKVDIKQKREYEDDYSGFQEEIHNYSTKYPEKSPQFESLFLLWFFKFNLIIAPIANVPDMFNDESLPNKDLQDLTFFNQVLDLTDWDPNKSLRYKRNSKREEETFNNSTFLAQGGAGTNPKWHVGAGVYLNKERFSGKEKTFVAYESDYCSDDDDWSSDDEGKKKWFKNYSVDANDTRDISIIPSSKIVNSIEHIIIFFFFNQGSRSSLSYLYEKRDNEDQEEFEIQSKKHKPNSHKHKHQHQHQHSKSHSKKYKTKKKVKITTTTITTTSQTTDFASQEIQIIDEGKEGWQLNAGLYFDKDIHSGKDDHSSDSDDEKGKKFWIFADDSYDGIKKVSPDEDNITYMKFGNKSDNYYYEKSSPTETALQDSKTGTDKVKIQENDVKDLVYFNQVFDMVDQQAPPPGQNLTFSVNENNSTIPLITIIKPGNNDTSQIDVNSKKKKGKLKPKWEYNAGVYFEKKINKKLMKKQKKKKGGGRFGILANEENSLVLGSSEKLLVPTELMVSRALPDTHNLFSQNLTDYSGTKTKIKLKQSNSPQVDVSEPSSTSYTYFDLSKEVYSESSFGNSFIKPFWMTFWWTFLYIL</sequence>
<proteinExistence type="predicted"/>
<dbReference type="Proteomes" id="UP000011777">
    <property type="component" value="Unassembled WGS sequence"/>
</dbReference>
<evidence type="ECO:0000313" key="4">
    <source>
        <dbReference type="Proteomes" id="UP000011777"/>
    </source>
</evidence>
<keyword evidence="2" id="KW-0732">Signal</keyword>
<evidence type="ECO:0000256" key="1">
    <source>
        <dbReference type="SAM" id="MobiDB-lite"/>
    </source>
</evidence>
<accession>M3JFU1</accession>